<dbReference type="Gene3D" id="3.30.70.100">
    <property type="match status" value="1"/>
</dbReference>
<name>A0ABT0HRJ3_9BACT</name>
<dbReference type="EMBL" id="JALPRF010000004">
    <property type="protein sequence ID" value="MCK8494803.1"/>
    <property type="molecule type" value="Genomic_DNA"/>
</dbReference>
<dbReference type="Pfam" id="PF04940">
    <property type="entry name" value="BLUF"/>
    <property type="match status" value="1"/>
</dbReference>
<gene>
    <name evidence="2" type="ORF">M0L20_23240</name>
</gene>
<evidence type="ECO:0000313" key="3">
    <source>
        <dbReference type="Proteomes" id="UP001202180"/>
    </source>
</evidence>
<comment type="caution">
    <text evidence="2">The sequence shown here is derived from an EMBL/GenBank/DDBJ whole genome shotgun (WGS) entry which is preliminary data.</text>
</comment>
<dbReference type="InterPro" id="IPR007024">
    <property type="entry name" value="BLUF_domain"/>
</dbReference>
<accession>A0ABT0HRJ3</accession>
<dbReference type="SMART" id="SM01034">
    <property type="entry name" value="BLUF"/>
    <property type="match status" value="1"/>
</dbReference>
<dbReference type="InterPro" id="IPR036046">
    <property type="entry name" value="Acylphosphatase-like_dom_sf"/>
</dbReference>
<sequence length="140" mass="16361">MDYCITYFSTAVESTTEHDIMDIVEFSRIKNARLGVTGVLLYVKGNIVQVLEGEQPLVEELYNSIRKDPRHTDVRTVISQPISQRLFSHWYMGYETVTTQQYEEVEGIISTDNQDNKSFDPNQPVILRMLQRFFELTHRP</sequence>
<organism evidence="2 3">
    <name type="scientific">Spirosoma liriopis</name>
    <dbReference type="NCBI Taxonomy" id="2937440"/>
    <lineage>
        <taxon>Bacteria</taxon>
        <taxon>Pseudomonadati</taxon>
        <taxon>Bacteroidota</taxon>
        <taxon>Cytophagia</taxon>
        <taxon>Cytophagales</taxon>
        <taxon>Cytophagaceae</taxon>
        <taxon>Spirosoma</taxon>
    </lineage>
</organism>
<dbReference type="PROSITE" id="PS50925">
    <property type="entry name" value="BLUF"/>
    <property type="match status" value="1"/>
</dbReference>
<evidence type="ECO:0000259" key="1">
    <source>
        <dbReference type="PROSITE" id="PS50925"/>
    </source>
</evidence>
<dbReference type="SUPFAM" id="SSF54975">
    <property type="entry name" value="Acylphosphatase/BLUF domain-like"/>
    <property type="match status" value="1"/>
</dbReference>
<keyword evidence="3" id="KW-1185">Reference proteome</keyword>
<evidence type="ECO:0000313" key="2">
    <source>
        <dbReference type="EMBL" id="MCK8494803.1"/>
    </source>
</evidence>
<protein>
    <submittedName>
        <fullName evidence="2">BLUF domain-containing protein</fullName>
    </submittedName>
</protein>
<reference evidence="2 3" key="1">
    <citation type="submission" date="2022-04" db="EMBL/GenBank/DDBJ databases">
        <title>Spirosoma sp. strain RP8 genome sequencing and assembly.</title>
        <authorList>
            <person name="Jung Y."/>
        </authorList>
    </citation>
    <scope>NUCLEOTIDE SEQUENCE [LARGE SCALE GENOMIC DNA]</scope>
    <source>
        <strain evidence="2 3">RP8</strain>
    </source>
</reference>
<dbReference type="RefSeq" id="WP_232563100.1">
    <property type="nucleotide sequence ID" value="NZ_JALPRF010000004.1"/>
</dbReference>
<proteinExistence type="predicted"/>
<feature type="domain" description="BLUF" evidence="1">
    <location>
        <begin position="2"/>
        <end position="93"/>
    </location>
</feature>
<dbReference type="Proteomes" id="UP001202180">
    <property type="component" value="Unassembled WGS sequence"/>
</dbReference>